<evidence type="ECO:0000313" key="6">
    <source>
        <dbReference type="Proteomes" id="UP001500945"/>
    </source>
</evidence>
<proteinExistence type="predicted"/>
<dbReference type="InterPro" id="IPR016166">
    <property type="entry name" value="FAD-bd_PCMH"/>
</dbReference>
<evidence type="ECO:0000259" key="4">
    <source>
        <dbReference type="PROSITE" id="PS51387"/>
    </source>
</evidence>
<gene>
    <name evidence="5" type="ORF">GCM10023168_05010</name>
</gene>
<accession>A0ABP8K0B2</accession>
<keyword evidence="1" id="KW-0285">Flavoprotein</keyword>
<evidence type="ECO:0000256" key="1">
    <source>
        <dbReference type="ARBA" id="ARBA00022630"/>
    </source>
</evidence>
<dbReference type="EMBL" id="BAABGM010000002">
    <property type="protein sequence ID" value="GAA4398677.1"/>
    <property type="molecule type" value="Genomic_DNA"/>
</dbReference>
<dbReference type="InterPro" id="IPR051312">
    <property type="entry name" value="Diverse_Substr_Oxidored"/>
</dbReference>
<comment type="caution">
    <text evidence="5">The sequence shown here is derived from an EMBL/GenBank/DDBJ whole genome shotgun (WGS) entry which is preliminary data.</text>
</comment>
<dbReference type="Proteomes" id="UP001500945">
    <property type="component" value="Unassembled WGS sequence"/>
</dbReference>
<feature type="domain" description="FAD-binding PCMH-type" evidence="4">
    <location>
        <begin position="1"/>
        <end position="177"/>
    </location>
</feature>
<evidence type="ECO:0000256" key="3">
    <source>
        <dbReference type="ARBA" id="ARBA00023002"/>
    </source>
</evidence>
<organism evidence="5 6">
    <name type="scientific">Fodinibacter luteus</name>
    <dbReference type="NCBI Taxonomy" id="552064"/>
    <lineage>
        <taxon>Bacteria</taxon>
        <taxon>Bacillati</taxon>
        <taxon>Actinomycetota</taxon>
        <taxon>Actinomycetes</taxon>
        <taxon>Micrococcales</taxon>
        <taxon>Intrasporangiaceae</taxon>
        <taxon>Fodinibacter (ex Wang et al. 2009)</taxon>
    </lineage>
</organism>
<evidence type="ECO:0000256" key="2">
    <source>
        <dbReference type="ARBA" id="ARBA00022827"/>
    </source>
</evidence>
<dbReference type="Gene3D" id="3.30.465.10">
    <property type="match status" value="1"/>
</dbReference>
<dbReference type="SUPFAM" id="SSF55447">
    <property type="entry name" value="CO dehydrogenase flavoprotein C-terminal domain-like"/>
    <property type="match status" value="1"/>
</dbReference>
<dbReference type="PANTHER" id="PTHR42659">
    <property type="entry name" value="XANTHINE DEHYDROGENASE SUBUNIT C-RELATED"/>
    <property type="match status" value="1"/>
</dbReference>
<dbReference type="InterPro" id="IPR036318">
    <property type="entry name" value="FAD-bd_PCMH-like_sf"/>
</dbReference>
<dbReference type="PROSITE" id="PS51387">
    <property type="entry name" value="FAD_PCMH"/>
    <property type="match status" value="1"/>
</dbReference>
<keyword evidence="2" id="KW-0274">FAD</keyword>
<keyword evidence="6" id="KW-1185">Reference proteome</keyword>
<dbReference type="Gene3D" id="3.30.390.50">
    <property type="entry name" value="CO dehydrogenase flavoprotein, C-terminal domain"/>
    <property type="match status" value="1"/>
</dbReference>
<dbReference type="InterPro" id="IPR002346">
    <property type="entry name" value="Mopterin_DH_FAD-bd"/>
</dbReference>
<reference evidence="6" key="1">
    <citation type="journal article" date="2019" name="Int. J. Syst. Evol. Microbiol.">
        <title>The Global Catalogue of Microorganisms (GCM) 10K type strain sequencing project: providing services to taxonomists for standard genome sequencing and annotation.</title>
        <authorList>
            <consortium name="The Broad Institute Genomics Platform"/>
            <consortium name="The Broad Institute Genome Sequencing Center for Infectious Disease"/>
            <person name="Wu L."/>
            <person name="Ma J."/>
        </authorList>
    </citation>
    <scope>NUCLEOTIDE SEQUENCE [LARGE SCALE GENOMIC DNA]</scope>
    <source>
        <strain evidence="6">JCM 17809</strain>
    </source>
</reference>
<dbReference type="Pfam" id="PF03450">
    <property type="entry name" value="CO_deh_flav_C"/>
    <property type="match status" value="1"/>
</dbReference>
<dbReference type="Pfam" id="PF00941">
    <property type="entry name" value="FAD_binding_5"/>
    <property type="match status" value="1"/>
</dbReference>
<keyword evidence="3" id="KW-0560">Oxidoreductase</keyword>
<dbReference type="Gene3D" id="3.30.43.10">
    <property type="entry name" value="Uridine Diphospho-n-acetylenolpyruvylglucosamine Reductase, domain 2"/>
    <property type="match status" value="1"/>
</dbReference>
<protein>
    <submittedName>
        <fullName evidence="5">Xanthine dehydrogenase family protein subunit M</fullName>
    </submittedName>
</protein>
<dbReference type="InterPro" id="IPR016167">
    <property type="entry name" value="FAD-bd_PCMH_sub1"/>
</dbReference>
<dbReference type="RefSeq" id="WP_345201897.1">
    <property type="nucleotide sequence ID" value="NZ_BAABGM010000002.1"/>
</dbReference>
<dbReference type="InterPro" id="IPR036683">
    <property type="entry name" value="CO_DH_flav_C_dom_sf"/>
</dbReference>
<dbReference type="SMART" id="SM01092">
    <property type="entry name" value="CO_deh_flav_C"/>
    <property type="match status" value="1"/>
</dbReference>
<dbReference type="PANTHER" id="PTHR42659:SF2">
    <property type="entry name" value="XANTHINE DEHYDROGENASE SUBUNIT C-RELATED"/>
    <property type="match status" value="1"/>
</dbReference>
<sequence length="271" mass="28401">MAARFSYAAPTRREQLLSLLADHGPGARVLAGGTDLLGDVRSGLARPAMVVDVKRVDGYADLAWSAEEGLVIGPAVTINDVLSSSTVQEAYPLLVACAKDLASHQIRNRATVIGNVANASPCADMSPALLCLGATVVVSSLDATREIPVTEFFTGAKRTVLAPGELIERIVVPPETANARGSYRKLKRIKGHDLGIVGVAAMAKDGALRLGISSCAATPLLVEGLSARDPADDVVAAAHAVISPISDVRCSKEYRTHMVGVYVRRALREVA</sequence>
<dbReference type="SUPFAM" id="SSF56176">
    <property type="entry name" value="FAD-binding/transporter-associated domain-like"/>
    <property type="match status" value="1"/>
</dbReference>
<evidence type="ECO:0000313" key="5">
    <source>
        <dbReference type="EMBL" id="GAA4398677.1"/>
    </source>
</evidence>
<name>A0ABP8K0B2_9MICO</name>
<dbReference type="InterPro" id="IPR005107">
    <property type="entry name" value="CO_DH_flav_C"/>
</dbReference>
<dbReference type="InterPro" id="IPR016169">
    <property type="entry name" value="FAD-bd_PCMH_sub2"/>
</dbReference>